<dbReference type="EMBL" id="BMQS01000010">
    <property type="protein sequence ID" value="GGT96405.1"/>
    <property type="molecule type" value="Genomic_DNA"/>
</dbReference>
<organism evidence="1 3">
    <name type="scientific">Sulfodiicoccus acidiphilus</name>
    <dbReference type="NCBI Taxonomy" id="1670455"/>
    <lineage>
        <taxon>Archaea</taxon>
        <taxon>Thermoproteota</taxon>
        <taxon>Thermoprotei</taxon>
        <taxon>Sulfolobales</taxon>
        <taxon>Sulfolobaceae</taxon>
        <taxon>Sulfodiicoccus</taxon>
    </lineage>
</organism>
<protein>
    <submittedName>
        <fullName evidence="1">Uncharacterized protein</fullName>
    </submittedName>
</protein>
<dbReference type="GeneID" id="38667677"/>
<accession>A0A348B6N4</accession>
<reference evidence="3" key="2">
    <citation type="submission" date="2018-04" db="EMBL/GenBank/DDBJ databases">
        <title>Complete genome sequence of Sulfodiicoccus acidiphilus strain HS-1.</title>
        <authorList>
            <person name="Sakai H.D."/>
            <person name="Kurosawa N."/>
        </authorList>
    </citation>
    <scope>NUCLEOTIDE SEQUENCE [LARGE SCALE GENOMIC DNA]</scope>
    <source>
        <strain evidence="3">HS-1</strain>
    </source>
</reference>
<reference evidence="1" key="3">
    <citation type="journal article" date="2019" name="BMC Res. Notes">
        <title>Complete genome sequence of the Sulfodiicoccus acidiphilus strain HS-1T, the first crenarchaeon that lacks polB3, isolated from an acidic hot spring in Ohwaku-dani, Hakone, Japan.</title>
        <authorList>
            <person name="Sakai H.D."/>
            <person name="Kurosawa N."/>
        </authorList>
    </citation>
    <scope>NUCLEOTIDE SEQUENCE</scope>
    <source>
        <strain evidence="1">HS-1</strain>
    </source>
</reference>
<dbReference type="AlphaFoldDB" id="A0A348B6N4"/>
<sequence>MNSISTLIIIIVTATMAISAVALSGSILSVTSVNTSALQMAQAESYYVNLVASPAVLSEQTQSFYVTVTFNLPSNEYAVFQLIPDDQLQSPGMNLGKTLNLAQLGLNSTERIALGLSPVLVSRVYGLSGQILNTIPEKAYLIKPHTTVTLTLNYTEMSELNVNPHTYSLVVWVLSKVGTTYYAVKYYYYPLSGELVIPG</sequence>
<evidence type="ECO:0000313" key="3">
    <source>
        <dbReference type="Proteomes" id="UP000276741"/>
    </source>
</evidence>
<gene>
    <name evidence="2" type="ORF">GCM10007116_12490</name>
    <name evidence="1" type="ORF">HS1genome_2225</name>
</gene>
<keyword evidence="3" id="KW-1185">Reference proteome</keyword>
<evidence type="ECO:0000313" key="2">
    <source>
        <dbReference type="EMBL" id="GGT96405.1"/>
    </source>
</evidence>
<dbReference type="RefSeq" id="WP_126451086.1">
    <property type="nucleotide sequence ID" value="NZ_AP018553.1"/>
</dbReference>
<dbReference type="KEGG" id="sacd:HS1genome_2225"/>
<proteinExistence type="predicted"/>
<reference evidence="2" key="1">
    <citation type="journal article" date="2014" name="Int. J. Syst. Evol. Microbiol.">
        <title>Complete genome sequence of Corynebacterium casei LMG S-19264T (=DSM 44701T), isolated from a smear-ripened cheese.</title>
        <authorList>
            <consortium name="US DOE Joint Genome Institute (JGI-PGF)"/>
            <person name="Walter F."/>
            <person name="Albersmeier A."/>
            <person name="Kalinowski J."/>
            <person name="Ruckert C."/>
        </authorList>
    </citation>
    <scope>NUCLEOTIDE SEQUENCE</scope>
    <source>
        <strain evidence="2">JCM 31740</strain>
    </source>
</reference>
<dbReference type="EMBL" id="AP018553">
    <property type="protein sequence ID" value="BBD73836.1"/>
    <property type="molecule type" value="Genomic_DNA"/>
</dbReference>
<dbReference type="Proteomes" id="UP000616143">
    <property type="component" value="Unassembled WGS sequence"/>
</dbReference>
<reference evidence="2" key="4">
    <citation type="submission" date="2020-09" db="EMBL/GenBank/DDBJ databases">
        <authorList>
            <person name="Sun Q."/>
            <person name="Ohkuma M."/>
        </authorList>
    </citation>
    <scope>NUCLEOTIDE SEQUENCE</scope>
    <source>
        <strain evidence="2">JCM 31740</strain>
    </source>
</reference>
<name>A0A348B6N4_9CREN</name>
<dbReference type="Proteomes" id="UP000276741">
    <property type="component" value="Chromosome"/>
</dbReference>
<evidence type="ECO:0000313" key="1">
    <source>
        <dbReference type="EMBL" id="BBD73836.1"/>
    </source>
</evidence>